<dbReference type="InterPro" id="IPR045055">
    <property type="entry name" value="DNA2/NAM7-like"/>
</dbReference>
<evidence type="ECO:0000313" key="5">
    <source>
        <dbReference type="EMBL" id="OBR08899.1"/>
    </source>
</evidence>
<dbReference type="Pfam" id="PF13087">
    <property type="entry name" value="AAA_12"/>
    <property type="match status" value="1"/>
</dbReference>
<dbReference type="InterPro" id="IPR027417">
    <property type="entry name" value="P-loop_NTPase"/>
</dbReference>
<dbReference type="InterPro" id="IPR047187">
    <property type="entry name" value="SF1_C_Upf1"/>
</dbReference>
<keyword evidence="1 5" id="KW-0378">Hydrolase</keyword>
<evidence type="ECO:0000313" key="6">
    <source>
        <dbReference type="Proteomes" id="UP000092177"/>
    </source>
</evidence>
<dbReference type="Proteomes" id="UP000092177">
    <property type="component" value="Chromosome 5"/>
</dbReference>
<dbReference type="Pfam" id="PF13086">
    <property type="entry name" value="AAA_11"/>
    <property type="match status" value="2"/>
</dbReference>
<dbReference type="GO" id="GO:0031048">
    <property type="term" value="P:regulatory ncRNA-mediated heterochromatin formation"/>
    <property type="evidence" value="ECO:0007669"/>
    <property type="project" value="TreeGrafter"/>
</dbReference>
<dbReference type="Pfam" id="PF25396">
    <property type="entry name" value="ZNFX1"/>
    <property type="match status" value="1"/>
</dbReference>
<evidence type="ECO:0000259" key="2">
    <source>
        <dbReference type="Pfam" id="PF13086"/>
    </source>
</evidence>
<reference evidence="6" key="1">
    <citation type="journal article" date="2017" name="BMC Genomics">
        <title>Gapless genome assembly of Colletotrichum higginsianum reveals chromosome structure and association of transposable elements with secondary metabolite gene clusters.</title>
        <authorList>
            <person name="Dallery J.-F."/>
            <person name="Lapalu N."/>
            <person name="Zampounis A."/>
            <person name="Pigne S."/>
            <person name="Luyten I."/>
            <person name="Amselem J."/>
            <person name="Wittenberg A.H.J."/>
            <person name="Zhou S."/>
            <person name="de Queiroz M.V."/>
            <person name="Robin G.P."/>
            <person name="Auger A."/>
            <person name="Hainaut M."/>
            <person name="Henrissat B."/>
            <person name="Kim K.-T."/>
            <person name="Lee Y.-H."/>
            <person name="Lespinet O."/>
            <person name="Schwartz D.C."/>
            <person name="Thon M.R."/>
            <person name="O'Connell R.J."/>
        </authorList>
    </citation>
    <scope>NUCLEOTIDE SEQUENCE [LARGE SCALE GENOMIC DNA]</scope>
    <source>
        <strain evidence="6">IMI 349063</strain>
    </source>
</reference>
<accession>A0A1B7YA12</accession>
<dbReference type="AlphaFoldDB" id="A0A1B7YA12"/>
<dbReference type="InterPro" id="IPR041679">
    <property type="entry name" value="DNA2/NAM7-like_C"/>
</dbReference>
<dbReference type="EMBL" id="LTAN01000005">
    <property type="protein sequence ID" value="OBR08899.1"/>
    <property type="molecule type" value="Genomic_DNA"/>
</dbReference>
<organism evidence="5 6">
    <name type="scientific">Colletotrichum higginsianum (strain IMI 349063)</name>
    <name type="common">Crucifer anthracnose fungus</name>
    <dbReference type="NCBI Taxonomy" id="759273"/>
    <lineage>
        <taxon>Eukaryota</taxon>
        <taxon>Fungi</taxon>
        <taxon>Dikarya</taxon>
        <taxon>Ascomycota</taxon>
        <taxon>Pezizomycotina</taxon>
        <taxon>Sordariomycetes</taxon>
        <taxon>Hypocreomycetidae</taxon>
        <taxon>Glomerellales</taxon>
        <taxon>Glomerellaceae</taxon>
        <taxon>Colletotrichum</taxon>
        <taxon>Colletotrichum destructivum species complex</taxon>
    </lineage>
</organism>
<feature type="domain" description="ZNFX1" evidence="4">
    <location>
        <begin position="73"/>
        <end position="184"/>
    </location>
</feature>
<dbReference type="InterPro" id="IPR041677">
    <property type="entry name" value="DNA2/NAM7_AAA_11"/>
</dbReference>
<dbReference type="SUPFAM" id="SSF52540">
    <property type="entry name" value="P-loop containing nucleoside triphosphate hydrolases"/>
    <property type="match status" value="1"/>
</dbReference>
<keyword evidence="1 5" id="KW-0347">Helicase</keyword>
<dbReference type="PANTHER" id="PTHR10887:SF341">
    <property type="entry name" value="NFX1-TYPE ZINC FINGER-CONTAINING PROTEIN 1"/>
    <property type="match status" value="1"/>
</dbReference>
<dbReference type="RefSeq" id="XP_018157417.1">
    <property type="nucleotide sequence ID" value="XM_018302639.1"/>
</dbReference>
<name>A0A1B7YA12_COLHI</name>
<dbReference type="PANTHER" id="PTHR10887">
    <property type="entry name" value="DNA2/NAM7 HELICASE FAMILY"/>
    <property type="match status" value="1"/>
</dbReference>
<dbReference type="Gene3D" id="3.40.50.300">
    <property type="entry name" value="P-loop containing nucleotide triphosphate hydrolases"/>
    <property type="match status" value="3"/>
</dbReference>
<proteinExistence type="predicted"/>
<dbReference type="CDD" id="cd18808">
    <property type="entry name" value="SF1_C_Upf1"/>
    <property type="match status" value="1"/>
</dbReference>
<gene>
    <name evidence="5" type="ORF">CH63R_07664</name>
</gene>
<dbReference type="GeneID" id="28866746"/>
<comment type="caution">
    <text evidence="5">The sequence shown here is derived from an EMBL/GenBank/DDBJ whole genome shotgun (WGS) entry which is preliminary data.</text>
</comment>
<evidence type="ECO:0000256" key="1">
    <source>
        <dbReference type="ARBA" id="ARBA00022806"/>
    </source>
</evidence>
<feature type="domain" description="DNA2/NAM7 helicase helicase" evidence="2">
    <location>
        <begin position="265"/>
        <end position="365"/>
    </location>
</feature>
<feature type="domain" description="DNA2/NAM7 helicase-like C-terminal" evidence="3">
    <location>
        <begin position="656"/>
        <end position="853"/>
    </location>
</feature>
<dbReference type="VEuPathDB" id="FungiDB:CH63R_07664"/>
<sequence length="973" mass="108397">MYRMGWRDTPELPLAEDIMKEAGELPRENHLNAVYLHKDAYFEVQYELLRHEGVEPIRKAVQEYRSAPEMIESAETCVYTDVFVRGTNIIRLGVMIRVTFSSVRARHYINWPVSQRLVPGTIVALSPAWDNFQTRCIVASVTGRYDELIDSPMTPPPLDLEIHDAQTTAGLMDPDQDYVMIEARSSYFEAVRHVLEGLKHAAQDESPFDKYLVRGSNSVDRLASMPCSASSVDISTLNDGIRRSASMPIPVQGDITNYVQSKARLDKSQMLALQRMVTKELAIVQGPPGTGKTHTSMAALKVLLSMQPFDVPIIVTAQKNDTVDELLVRCHNLGINFVRIGGQSKNKTVSDRSLVSLRVQSRGNTWRRDGYQKRLDILKSQARRLLKRCFPPRNQQLILPEHFREVGLISSKQYDSIAVSWDGDVKSIGGQVARHPLGPWLGDQVLSAKPHRSIHVPLNGGAGVEVVSEHESSEDVAVRNMKEQLTGKPILMSRWNSMRLPDIAGHDPGSSSLAKQLLDGNPNLWDIAPDCRGIVYQYLERLHVLSTKLALGTVFKQVNEVVKKLKLIRLREDVDTVRKSGARIIGCTTTGLTKYRGLIAATQPRVMMIEEAAEIREANITAALFPSLQQIILVGDHMQLAPHADVLELSRPPFNLKVSLFQKLVERGLEYSSLQIQRRMAPDVRKLLSAWYPLLVDHPCTESQGAIPGMGAQTLLWFDHRHAESSDRYSSKFNAFEADMVVGLYDYLVLNGTIPSDITILTFYNGQKSYILNSLRRKYSFASRYAGDGEDDAGPEVQTVDGYQGKENEIVLVSVTRSPKNRSKPDAGFLKDQMRAIVALSRPRRLLVVLGDTQNLLASSAQPIWSEVLKRMKCPPCNYMPVFCEAHGREIRVRQPDDWERLASKGGCGMRCGRKTGIHGSMCGQKCHGGSCKPALGASIPDRSAASTAQTSSELSTVTRASVLSTEKNLIDL</sequence>
<dbReference type="GO" id="GO:0031380">
    <property type="term" value="C:nuclear RNA-directed RNA polymerase complex"/>
    <property type="evidence" value="ECO:0007669"/>
    <property type="project" value="TreeGrafter"/>
</dbReference>
<protein>
    <submittedName>
        <fullName evidence="5">Helicase required for RNAi-mediated heterochromatin assembly 1</fullName>
    </submittedName>
</protein>
<dbReference type="GO" id="GO:0004386">
    <property type="term" value="F:helicase activity"/>
    <property type="evidence" value="ECO:0007669"/>
    <property type="project" value="UniProtKB-KW"/>
</dbReference>
<evidence type="ECO:0000259" key="4">
    <source>
        <dbReference type="Pfam" id="PF25396"/>
    </source>
</evidence>
<feature type="domain" description="DNA2/NAM7 helicase helicase" evidence="2">
    <location>
        <begin position="580"/>
        <end position="642"/>
    </location>
</feature>
<evidence type="ECO:0000259" key="3">
    <source>
        <dbReference type="Pfam" id="PF13087"/>
    </source>
</evidence>
<keyword evidence="1 5" id="KW-0547">Nucleotide-binding</keyword>
<dbReference type="InterPro" id="IPR057373">
    <property type="entry name" value="ZNFX1"/>
</dbReference>
<dbReference type="OrthoDB" id="409395at2759"/>
<keyword evidence="6" id="KW-1185">Reference proteome</keyword>
<keyword evidence="1 5" id="KW-0067">ATP-binding</keyword>
<dbReference type="KEGG" id="chig:CH63R_07664"/>